<dbReference type="AlphaFoldDB" id="A0A2T6BXU3"/>
<accession>A0A2T6BXU3</accession>
<sequence>MLKNPVILSLLVILVCISCTTDKNSKRALEGTWIASYSQTANNVKNNFKDIPDYIHLMDFNGDSVRLKSFNDKNSRSYIDTIVNFSLTDGAIKLGDEEEMQIAIATDSIMLSSEVHNQRYQDVFRKLPKNPKIVNWNPIGKHYTTYHDDTQVFIDFANDSVMYSFNDATGIYSKSLWRVESIDNRTILVQKNDDIFSLTYGVVDSLIDNKLYITDYLFQEKSIVYEEVNKAYKKPSSLYGTWKLAYKEKLPLDSEQITLPSSLDSFEKLRISKDSFYFVGEPITWRYNWKYYENAETIVLEKAKKAIKVSKVTKDSLVLKMDLSQIDFLSREYIFIRE</sequence>
<keyword evidence="2" id="KW-1185">Reference proteome</keyword>
<dbReference type="RefSeq" id="WP_108115027.1">
    <property type="nucleotide sequence ID" value="NZ_QBKT01000005.1"/>
</dbReference>
<reference evidence="1 2" key="1">
    <citation type="submission" date="2018-04" db="EMBL/GenBank/DDBJ databases">
        <title>Genomic Encyclopedia of Archaeal and Bacterial Type Strains, Phase II (KMG-II): from individual species to whole genera.</title>
        <authorList>
            <person name="Goeker M."/>
        </authorList>
    </citation>
    <scope>NUCLEOTIDE SEQUENCE [LARGE SCALE GENOMIC DNA]</scope>
    <source>
        <strain evidence="1 2">DSM 25731</strain>
    </source>
</reference>
<evidence type="ECO:0000313" key="1">
    <source>
        <dbReference type="EMBL" id="PTX60899.1"/>
    </source>
</evidence>
<gene>
    <name evidence="1" type="ORF">C8N46_10555</name>
</gene>
<name>A0A2T6BXU3_9FLAO</name>
<organism evidence="1 2">
    <name type="scientific">Kordia periserrulae</name>
    <dbReference type="NCBI Taxonomy" id="701523"/>
    <lineage>
        <taxon>Bacteria</taxon>
        <taxon>Pseudomonadati</taxon>
        <taxon>Bacteroidota</taxon>
        <taxon>Flavobacteriia</taxon>
        <taxon>Flavobacteriales</taxon>
        <taxon>Flavobacteriaceae</taxon>
        <taxon>Kordia</taxon>
    </lineage>
</organism>
<comment type="caution">
    <text evidence="1">The sequence shown here is derived from an EMBL/GenBank/DDBJ whole genome shotgun (WGS) entry which is preliminary data.</text>
</comment>
<dbReference type="Proteomes" id="UP000244090">
    <property type="component" value="Unassembled WGS sequence"/>
</dbReference>
<dbReference type="EMBL" id="QBKT01000005">
    <property type="protein sequence ID" value="PTX60899.1"/>
    <property type="molecule type" value="Genomic_DNA"/>
</dbReference>
<evidence type="ECO:0000313" key="2">
    <source>
        <dbReference type="Proteomes" id="UP000244090"/>
    </source>
</evidence>
<protein>
    <submittedName>
        <fullName evidence="1">Uncharacterized protein</fullName>
    </submittedName>
</protein>
<dbReference type="OrthoDB" id="1416677at2"/>
<proteinExistence type="predicted"/>